<evidence type="ECO:0000259" key="15">
    <source>
        <dbReference type="PROSITE" id="PS50862"/>
    </source>
</evidence>
<gene>
    <name evidence="17" type="ORF">GRF29_19g1880396</name>
</gene>
<dbReference type="FunFam" id="3.30.930.10:FF:000053">
    <property type="entry name" value="Phenylalanyl-tRNA synthetase mitochondrial"/>
    <property type="match status" value="1"/>
</dbReference>
<comment type="function">
    <text evidence="13">Is responsible for the charging of tRNA(Phe) with phenylalanine in mitochondrial translation.</text>
</comment>
<dbReference type="EC" id="6.1.1.20" evidence="3"/>
<accession>A0AAN6M6H0</accession>
<dbReference type="GO" id="GO:0006432">
    <property type="term" value="P:phenylalanyl-tRNA aminoacylation"/>
    <property type="evidence" value="ECO:0007669"/>
    <property type="project" value="InterPro"/>
</dbReference>
<dbReference type="NCBIfam" id="TIGR00469">
    <property type="entry name" value="pheS_mito"/>
    <property type="match status" value="1"/>
</dbReference>
<comment type="caution">
    <text evidence="17">The sequence shown here is derived from an EMBL/GenBank/DDBJ whole genome shotgun (WGS) entry which is preliminary data.</text>
</comment>
<dbReference type="SUPFAM" id="SSF55681">
    <property type="entry name" value="Class II aaRS and biotin synthetases"/>
    <property type="match status" value="1"/>
</dbReference>
<dbReference type="InterPro" id="IPR005121">
    <property type="entry name" value="Fdx_antiC-bd"/>
</dbReference>
<comment type="catalytic activity">
    <reaction evidence="12">
        <text>tRNA(Phe) + L-phenylalanine + ATP = L-phenylalanyl-tRNA(Phe) + AMP + diphosphate + H(+)</text>
        <dbReference type="Rhea" id="RHEA:19413"/>
        <dbReference type="Rhea" id="RHEA-COMP:9668"/>
        <dbReference type="Rhea" id="RHEA-COMP:9699"/>
        <dbReference type="ChEBI" id="CHEBI:15378"/>
        <dbReference type="ChEBI" id="CHEBI:30616"/>
        <dbReference type="ChEBI" id="CHEBI:33019"/>
        <dbReference type="ChEBI" id="CHEBI:58095"/>
        <dbReference type="ChEBI" id="CHEBI:78442"/>
        <dbReference type="ChEBI" id="CHEBI:78531"/>
        <dbReference type="ChEBI" id="CHEBI:456215"/>
        <dbReference type="EC" id="6.1.1.20"/>
    </reaction>
</comment>
<evidence type="ECO:0000256" key="10">
    <source>
        <dbReference type="ARBA" id="ARBA00023146"/>
    </source>
</evidence>
<name>A0AAN6M6H0_9PLEO</name>
<evidence type="ECO:0000256" key="2">
    <source>
        <dbReference type="ARBA" id="ARBA00008226"/>
    </source>
</evidence>
<dbReference type="Pfam" id="PF01409">
    <property type="entry name" value="tRNA-synt_2d"/>
    <property type="match status" value="2"/>
</dbReference>
<evidence type="ECO:0000256" key="6">
    <source>
        <dbReference type="ARBA" id="ARBA00022840"/>
    </source>
</evidence>
<dbReference type="InterPro" id="IPR004530">
    <property type="entry name" value="Phe-tRNA-synth_IIc_mito"/>
</dbReference>
<evidence type="ECO:0000256" key="3">
    <source>
        <dbReference type="ARBA" id="ARBA00012814"/>
    </source>
</evidence>
<evidence type="ECO:0000256" key="13">
    <source>
        <dbReference type="ARBA" id="ARBA00057761"/>
    </source>
</evidence>
<evidence type="ECO:0000313" key="18">
    <source>
        <dbReference type="Proteomes" id="UP001280581"/>
    </source>
</evidence>
<dbReference type="FunFam" id="3.30.70.380:FF:000002">
    <property type="entry name" value="phenylalanine--tRNA ligase, mitochondrial"/>
    <property type="match status" value="1"/>
</dbReference>
<dbReference type="PANTHER" id="PTHR11538:SF41">
    <property type="entry name" value="PHENYLALANINE--TRNA LIGASE, MITOCHONDRIAL"/>
    <property type="match status" value="1"/>
</dbReference>
<dbReference type="Pfam" id="PF03147">
    <property type="entry name" value="FDX-ACB"/>
    <property type="match status" value="1"/>
</dbReference>
<evidence type="ECO:0000256" key="5">
    <source>
        <dbReference type="ARBA" id="ARBA00022741"/>
    </source>
</evidence>
<dbReference type="InterPro" id="IPR006195">
    <property type="entry name" value="aa-tRNA-synth_II"/>
</dbReference>
<keyword evidence="9" id="KW-0496">Mitochondrion</keyword>
<evidence type="ECO:0000259" key="16">
    <source>
        <dbReference type="PROSITE" id="PS51447"/>
    </source>
</evidence>
<evidence type="ECO:0000256" key="8">
    <source>
        <dbReference type="ARBA" id="ARBA00022946"/>
    </source>
</evidence>
<organism evidence="17 18">
    <name type="scientific">Pseudopithomyces chartarum</name>
    <dbReference type="NCBI Taxonomy" id="1892770"/>
    <lineage>
        <taxon>Eukaryota</taxon>
        <taxon>Fungi</taxon>
        <taxon>Dikarya</taxon>
        <taxon>Ascomycota</taxon>
        <taxon>Pezizomycotina</taxon>
        <taxon>Dothideomycetes</taxon>
        <taxon>Pleosporomycetidae</taxon>
        <taxon>Pleosporales</taxon>
        <taxon>Massarineae</taxon>
        <taxon>Didymosphaeriaceae</taxon>
        <taxon>Pseudopithomyces</taxon>
    </lineage>
</organism>
<dbReference type="SUPFAM" id="SSF54991">
    <property type="entry name" value="Anticodon-binding domain of PheRS"/>
    <property type="match status" value="1"/>
</dbReference>
<dbReference type="EMBL" id="WVTA01000003">
    <property type="protein sequence ID" value="KAK3214991.1"/>
    <property type="molecule type" value="Genomic_DNA"/>
</dbReference>
<evidence type="ECO:0000256" key="7">
    <source>
        <dbReference type="ARBA" id="ARBA00022917"/>
    </source>
</evidence>
<keyword evidence="6" id="KW-0067">ATP-binding</keyword>
<evidence type="ECO:0000256" key="9">
    <source>
        <dbReference type="ARBA" id="ARBA00023128"/>
    </source>
</evidence>
<dbReference type="PROSITE" id="PS51447">
    <property type="entry name" value="FDX_ACB"/>
    <property type="match status" value="1"/>
</dbReference>
<dbReference type="GO" id="GO:0000049">
    <property type="term" value="F:tRNA binding"/>
    <property type="evidence" value="ECO:0007669"/>
    <property type="project" value="InterPro"/>
</dbReference>
<evidence type="ECO:0000256" key="12">
    <source>
        <dbReference type="ARBA" id="ARBA00049255"/>
    </source>
</evidence>
<comment type="subcellular location">
    <subcellularLocation>
        <location evidence="1">Mitochondrion matrix</location>
    </subcellularLocation>
</comment>
<dbReference type="AlphaFoldDB" id="A0AAN6M6H0"/>
<keyword evidence="7" id="KW-0648">Protein biosynthesis</keyword>
<keyword evidence="5" id="KW-0547">Nucleotide-binding</keyword>
<dbReference type="InterPro" id="IPR002319">
    <property type="entry name" value="Phenylalanyl-tRNA_Synthase"/>
</dbReference>
<dbReference type="GO" id="GO:0005524">
    <property type="term" value="F:ATP binding"/>
    <property type="evidence" value="ECO:0007669"/>
    <property type="project" value="UniProtKB-KW"/>
</dbReference>
<feature type="domain" description="FDX-ACB" evidence="16">
    <location>
        <begin position="401"/>
        <end position="512"/>
    </location>
</feature>
<dbReference type="Gene3D" id="3.30.930.10">
    <property type="entry name" value="Bira Bifunctional Protein, Domain 2"/>
    <property type="match status" value="1"/>
</dbReference>
<dbReference type="Gene3D" id="3.30.70.380">
    <property type="entry name" value="Ferrodoxin-fold anticodon-binding domain"/>
    <property type="match status" value="1"/>
</dbReference>
<feature type="domain" description="Aminoacyl-transfer RNA synthetases class-II family profile" evidence="15">
    <location>
        <begin position="189"/>
        <end position="399"/>
    </location>
</feature>
<keyword evidence="18" id="KW-1185">Reference proteome</keyword>
<evidence type="ECO:0000256" key="1">
    <source>
        <dbReference type="ARBA" id="ARBA00004305"/>
    </source>
</evidence>
<dbReference type="InterPro" id="IPR036690">
    <property type="entry name" value="Fdx_antiC-bd_sf"/>
</dbReference>
<keyword evidence="8" id="KW-0809">Transit peptide</keyword>
<evidence type="ECO:0000313" key="17">
    <source>
        <dbReference type="EMBL" id="KAK3214991.1"/>
    </source>
</evidence>
<protein>
    <recommendedName>
        <fullName evidence="14">Phenylalanine--tRNA ligase, mitochondrial</fullName>
        <ecNumber evidence="3">6.1.1.20</ecNumber>
    </recommendedName>
    <alternativeName>
        <fullName evidence="11">Phenylalanyl-tRNA synthetase</fullName>
    </alternativeName>
</protein>
<keyword evidence="10" id="KW-0030">Aminoacyl-tRNA synthetase</keyword>
<sequence>MSKHLDHVQPWALMPLHLQPDFDQVQRHREFIENAIASISNGFLPPVADNTMLEERAADHVALIAVDPSPHKEIHVEGNAYQTDSWMNVPSAILSAIPRRLHTQPDHPLTITRQLIESRFPGYKTHNDLFPIVSTHQNFDSLGFPPDHVGRSKTDTYYINKDTVLRTHTSAHQTDTFKKDEADGYLICADVYRRDAIDRSHYPVFHQMEGARTWDRRAAEKGGKTLAQIIWEDVAEIPQHDIEVEDPNPTIHAERNPLQKGHKEDETEAIATHLKRSLENVVVGIFNAAKTASDAEPAAANEPLKMRWVEAYFPFTSPSWELEVFWQGDWLEVLGSGIVQQSILNNAGVPHRVGWAFGLGLERIAMLLYSIPDIRLFWSTDSRFLTQFSASAPIKRFVPFSKYPACFKDVSFWLRTSSSAAGGASPVPTPGSSTVTLFHENDLMEIAREVCGDVVEDIRLTDEFVHPKTGRRSMCYRVNYRHLERTLTNEEANEMHERFRQQLVDKLGVELR</sequence>
<comment type="similarity">
    <text evidence="2">Belongs to the class-II aminoacyl-tRNA synthetase family.</text>
</comment>
<dbReference type="PANTHER" id="PTHR11538">
    <property type="entry name" value="PHENYLALANYL-TRNA SYNTHETASE"/>
    <property type="match status" value="1"/>
</dbReference>
<dbReference type="InterPro" id="IPR045864">
    <property type="entry name" value="aa-tRNA-synth_II/BPL/LPL"/>
</dbReference>
<dbReference type="SMART" id="SM00896">
    <property type="entry name" value="FDX-ACB"/>
    <property type="match status" value="1"/>
</dbReference>
<dbReference type="PROSITE" id="PS50862">
    <property type="entry name" value="AA_TRNA_LIGASE_II"/>
    <property type="match status" value="1"/>
</dbReference>
<dbReference type="GO" id="GO:0005759">
    <property type="term" value="C:mitochondrial matrix"/>
    <property type="evidence" value="ECO:0007669"/>
    <property type="project" value="UniProtKB-SubCell"/>
</dbReference>
<dbReference type="CDD" id="cd00496">
    <property type="entry name" value="PheRS_alpha_core"/>
    <property type="match status" value="1"/>
</dbReference>
<keyword evidence="4" id="KW-0436">Ligase</keyword>
<dbReference type="Proteomes" id="UP001280581">
    <property type="component" value="Unassembled WGS sequence"/>
</dbReference>
<proteinExistence type="inferred from homology"/>
<evidence type="ECO:0000256" key="4">
    <source>
        <dbReference type="ARBA" id="ARBA00022598"/>
    </source>
</evidence>
<dbReference type="GO" id="GO:0004826">
    <property type="term" value="F:phenylalanine-tRNA ligase activity"/>
    <property type="evidence" value="ECO:0007669"/>
    <property type="project" value="UniProtKB-EC"/>
</dbReference>
<reference evidence="17 18" key="1">
    <citation type="submission" date="2021-02" db="EMBL/GenBank/DDBJ databases">
        <title>Genome assembly of Pseudopithomyces chartarum.</title>
        <authorList>
            <person name="Jauregui R."/>
            <person name="Singh J."/>
            <person name="Voisey C."/>
        </authorList>
    </citation>
    <scope>NUCLEOTIDE SEQUENCE [LARGE SCALE GENOMIC DNA]</scope>
    <source>
        <strain evidence="17 18">AGR01</strain>
    </source>
</reference>
<evidence type="ECO:0000256" key="11">
    <source>
        <dbReference type="ARBA" id="ARBA00031194"/>
    </source>
</evidence>
<evidence type="ECO:0000256" key="14">
    <source>
        <dbReference type="ARBA" id="ARBA00073229"/>
    </source>
</evidence>